<comment type="caution">
    <text evidence="2">The sequence shown here is derived from an EMBL/GenBank/DDBJ whole genome shotgun (WGS) entry which is preliminary data.</text>
</comment>
<name>A0A7U8C247_NEPCE</name>
<keyword evidence="3" id="KW-1185">Reference proteome</keyword>
<evidence type="ECO:0000256" key="1">
    <source>
        <dbReference type="SAM" id="MobiDB-lite"/>
    </source>
</evidence>
<dbReference type="Proteomes" id="UP000002171">
    <property type="component" value="Unassembled WGS sequence"/>
</dbReference>
<feature type="region of interest" description="Disordered" evidence="1">
    <location>
        <begin position="31"/>
        <end position="51"/>
    </location>
</feature>
<evidence type="ECO:0000313" key="2">
    <source>
        <dbReference type="EMBL" id="EAR60053.1"/>
    </source>
</evidence>
<reference evidence="2 3" key="1">
    <citation type="submission" date="2006-02" db="EMBL/GenBank/DDBJ databases">
        <authorList>
            <person name="Pinhassi J."/>
            <person name="Pedros-Alio C."/>
            <person name="Ferriera S."/>
            <person name="Johnson J."/>
            <person name="Kravitz S."/>
            <person name="Halpern A."/>
            <person name="Remington K."/>
            <person name="Beeson K."/>
            <person name="Tran B."/>
            <person name="Rogers Y.-H."/>
            <person name="Friedman R."/>
            <person name="Venter J.C."/>
        </authorList>
    </citation>
    <scope>NUCLEOTIDE SEQUENCE [LARGE SCALE GENOMIC DNA]</scope>
    <source>
        <strain evidence="2 3">MED92</strain>
    </source>
</reference>
<evidence type="ECO:0000313" key="3">
    <source>
        <dbReference type="Proteomes" id="UP000002171"/>
    </source>
</evidence>
<organism evidence="2 3">
    <name type="scientific">Neptuniibacter caesariensis</name>
    <dbReference type="NCBI Taxonomy" id="207954"/>
    <lineage>
        <taxon>Bacteria</taxon>
        <taxon>Pseudomonadati</taxon>
        <taxon>Pseudomonadota</taxon>
        <taxon>Gammaproteobacteria</taxon>
        <taxon>Oceanospirillales</taxon>
        <taxon>Oceanospirillaceae</taxon>
        <taxon>Neptuniibacter</taxon>
    </lineage>
</organism>
<accession>A0A7U8C247</accession>
<dbReference type="AlphaFoldDB" id="A0A7U8C247"/>
<gene>
    <name evidence="2" type="ORF">MED92_00785</name>
</gene>
<protein>
    <submittedName>
        <fullName evidence="2">Uncharacterized protein</fullName>
    </submittedName>
</protein>
<sequence length="51" mass="5551">MASISGKDGIEALGQARKDYGSQRWECIKDDALPQPLKAPANHPQFKQSAP</sequence>
<proteinExistence type="predicted"/>
<dbReference type="EMBL" id="AAOW01000025">
    <property type="protein sequence ID" value="EAR60053.1"/>
    <property type="molecule type" value="Genomic_DNA"/>
</dbReference>